<keyword evidence="3" id="KW-1185">Reference proteome</keyword>
<sequence length="115" mass="12545">MCVHDEARTGRCGAEAALRPDGDGPEKFRNPKSPNEPRTPASTKFGGLEIEPNAWVAANHVSGKRCMEPVRKKRGGSVRSYLGPMEKSDLFSEPTRNWGLTIGHSQVSQAQNPLC</sequence>
<evidence type="ECO:0000313" key="3">
    <source>
        <dbReference type="Proteomes" id="UP000736672"/>
    </source>
</evidence>
<gene>
    <name evidence="2" type="ORF">B0J15DRAFT_31033</name>
</gene>
<dbReference type="Proteomes" id="UP000736672">
    <property type="component" value="Unassembled WGS sequence"/>
</dbReference>
<dbReference type="EMBL" id="JAGTJS010000001">
    <property type="protein sequence ID" value="KAH7276003.1"/>
    <property type="molecule type" value="Genomic_DNA"/>
</dbReference>
<evidence type="ECO:0000256" key="1">
    <source>
        <dbReference type="SAM" id="MobiDB-lite"/>
    </source>
</evidence>
<dbReference type="OrthoDB" id="10291925at2759"/>
<accession>A0A9P9L8T0</accession>
<organism evidence="2 3">
    <name type="scientific">Fusarium solani</name>
    <name type="common">Filamentous fungus</name>
    <dbReference type="NCBI Taxonomy" id="169388"/>
    <lineage>
        <taxon>Eukaryota</taxon>
        <taxon>Fungi</taxon>
        <taxon>Dikarya</taxon>
        <taxon>Ascomycota</taxon>
        <taxon>Pezizomycotina</taxon>
        <taxon>Sordariomycetes</taxon>
        <taxon>Hypocreomycetidae</taxon>
        <taxon>Hypocreales</taxon>
        <taxon>Nectriaceae</taxon>
        <taxon>Fusarium</taxon>
        <taxon>Fusarium solani species complex</taxon>
    </lineage>
</organism>
<evidence type="ECO:0000313" key="2">
    <source>
        <dbReference type="EMBL" id="KAH7276003.1"/>
    </source>
</evidence>
<proteinExistence type="predicted"/>
<reference evidence="2" key="1">
    <citation type="journal article" date="2021" name="Nat. Commun.">
        <title>Genetic determinants of endophytism in the Arabidopsis root mycobiome.</title>
        <authorList>
            <person name="Mesny F."/>
            <person name="Miyauchi S."/>
            <person name="Thiergart T."/>
            <person name="Pickel B."/>
            <person name="Atanasova L."/>
            <person name="Karlsson M."/>
            <person name="Huettel B."/>
            <person name="Barry K.W."/>
            <person name="Haridas S."/>
            <person name="Chen C."/>
            <person name="Bauer D."/>
            <person name="Andreopoulos W."/>
            <person name="Pangilinan J."/>
            <person name="LaButti K."/>
            <person name="Riley R."/>
            <person name="Lipzen A."/>
            <person name="Clum A."/>
            <person name="Drula E."/>
            <person name="Henrissat B."/>
            <person name="Kohler A."/>
            <person name="Grigoriev I.V."/>
            <person name="Martin F.M."/>
            <person name="Hacquard S."/>
        </authorList>
    </citation>
    <scope>NUCLEOTIDE SEQUENCE</scope>
    <source>
        <strain evidence="2">FSSC 5 MPI-SDFR-AT-0091</strain>
    </source>
</reference>
<name>A0A9P9L8T0_FUSSL</name>
<feature type="compositionally biased region" description="Basic and acidic residues" evidence="1">
    <location>
        <begin position="18"/>
        <end position="29"/>
    </location>
</feature>
<protein>
    <submittedName>
        <fullName evidence="2">Uncharacterized protein</fullName>
    </submittedName>
</protein>
<dbReference type="AlphaFoldDB" id="A0A9P9L8T0"/>
<comment type="caution">
    <text evidence="2">The sequence shown here is derived from an EMBL/GenBank/DDBJ whole genome shotgun (WGS) entry which is preliminary data.</text>
</comment>
<feature type="region of interest" description="Disordered" evidence="1">
    <location>
        <begin position="1"/>
        <end position="46"/>
    </location>
</feature>